<keyword evidence="5" id="KW-0249">Electron transport</keyword>
<evidence type="ECO:0000256" key="7">
    <source>
        <dbReference type="ARBA" id="ARBA00023014"/>
    </source>
</evidence>
<feature type="compositionally biased region" description="Basic and acidic residues" evidence="8">
    <location>
        <begin position="251"/>
        <end position="265"/>
    </location>
</feature>
<evidence type="ECO:0000256" key="1">
    <source>
        <dbReference type="ARBA" id="ARBA00022448"/>
    </source>
</evidence>
<evidence type="ECO:0000256" key="3">
    <source>
        <dbReference type="ARBA" id="ARBA00022723"/>
    </source>
</evidence>
<dbReference type="AlphaFoldDB" id="A0A6M8EBF6"/>
<dbReference type="EC" id="1.7.99.4" evidence="11"/>
<dbReference type="SUPFAM" id="SSF54862">
    <property type="entry name" value="4Fe-4S ferredoxins"/>
    <property type="match status" value="1"/>
</dbReference>
<keyword evidence="3" id="KW-0479">Metal-binding</keyword>
<feature type="region of interest" description="Disordered" evidence="8">
    <location>
        <begin position="1"/>
        <end position="20"/>
    </location>
</feature>
<organism evidence="11 12">
    <name type="scientific">Arcobacter acticola</name>
    <dbReference type="NCBI Taxonomy" id="1849015"/>
    <lineage>
        <taxon>Bacteria</taxon>
        <taxon>Pseudomonadati</taxon>
        <taxon>Campylobacterota</taxon>
        <taxon>Epsilonproteobacteria</taxon>
        <taxon>Campylobacterales</taxon>
        <taxon>Arcobacteraceae</taxon>
        <taxon>Arcobacter</taxon>
    </lineage>
</organism>
<sequence>MSNINPQERKEKKMSTSGNQTTNERRKFFLTIARAAGLAVLGGLTWSAFVDEVKASSLILRPPGALKEDDFLATCIKCGLCVEACPFDTLKLAKPGDNKPLGTPFFEPRDIPCYMCIDIPCVPVCPTDALDILSVQNKEKKLDINKAQMGVAVVDDNSCIAFWGIQCDACYRACPLLGKAITVEYTKNERTGKHAFLKPIVHADVCTGCGLCEKACVTEKAAIFVLPREVALGRAGDYYIKGWDKGDEERLEHATSKTTKTELSKDSAVNSLNSSSDMEDLLK</sequence>
<accession>A0A6M8EBF6</accession>
<proteinExistence type="predicted"/>
<dbReference type="PROSITE" id="PS00198">
    <property type="entry name" value="4FE4S_FER_1"/>
    <property type="match status" value="1"/>
</dbReference>
<dbReference type="PANTHER" id="PTHR42859">
    <property type="entry name" value="OXIDOREDUCTASE"/>
    <property type="match status" value="1"/>
</dbReference>
<feature type="domain" description="4Fe-4S ferredoxin-type" evidence="10">
    <location>
        <begin position="150"/>
        <end position="186"/>
    </location>
</feature>
<keyword evidence="9" id="KW-0812">Transmembrane</keyword>
<evidence type="ECO:0000313" key="12">
    <source>
        <dbReference type="Proteomes" id="UP000503483"/>
    </source>
</evidence>
<keyword evidence="7" id="KW-0411">Iron-sulfur</keyword>
<keyword evidence="12" id="KW-1185">Reference proteome</keyword>
<name>A0A6M8EBF6_9BACT</name>
<evidence type="ECO:0000256" key="5">
    <source>
        <dbReference type="ARBA" id="ARBA00022982"/>
    </source>
</evidence>
<dbReference type="EMBL" id="CP042652">
    <property type="protein sequence ID" value="QKE27750.1"/>
    <property type="molecule type" value="Genomic_DNA"/>
</dbReference>
<dbReference type="Pfam" id="PF12838">
    <property type="entry name" value="Fer4_7"/>
    <property type="match status" value="2"/>
</dbReference>
<feature type="domain" description="4Fe-4S ferredoxin-type" evidence="10">
    <location>
        <begin position="102"/>
        <end position="135"/>
    </location>
</feature>
<feature type="region of interest" description="Disordered" evidence="8">
    <location>
        <begin position="251"/>
        <end position="283"/>
    </location>
</feature>
<keyword evidence="1" id="KW-0813">Transport</keyword>
<evidence type="ECO:0000256" key="6">
    <source>
        <dbReference type="ARBA" id="ARBA00023004"/>
    </source>
</evidence>
<dbReference type="GO" id="GO:0046872">
    <property type="term" value="F:metal ion binding"/>
    <property type="evidence" value="ECO:0007669"/>
    <property type="project" value="UniProtKB-KW"/>
</dbReference>
<dbReference type="PROSITE" id="PS51379">
    <property type="entry name" value="4FE4S_FER_2"/>
    <property type="match status" value="4"/>
</dbReference>
<feature type="domain" description="4Fe-4S ferredoxin-type" evidence="10">
    <location>
        <begin position="197"/>
        <end position="228"/>
    </location>
</feature>
<keyword evidence="4" id="KW-0677">Repeat</keyword>
<protein>
    <submittedName>
        <fullName evidence="11">Menaquinol dehydrogenase NapGH, periplasmic component NapG</fullName>
        <ecNumber evidence="11">1.7.99.4</ecNumber>
    </submittedName>
</protein>
<dbReference type="GO" id="GO:0051539">
    <property type="term" value="F:4 iron, 4 sulfur cluster binding"/>
    <property type="evidence" value="ECO:0007669"/>
    <property type="project" value="UniProtKB-KW"/>
</dbReference>
<reference evidence="11 12" key="1">
    <citation type="submission" date="2019-08" db="EMBL/GenBank/DDBJ databases">
        <title>Complete genome sequence of Arcobacter acticola.</title>
        <authorList>
            <person name="Miller W."/>
        </authorList>
    </citation>
    <scope>NUCLEOTIDE SEQUENCE [LARGE SCALE GENOMIC DNA]</scope>
    <source>
        <strain evidence="11 12">KCTC 52212</strain>
    </source>
</reference>
<dbReference type="InterPro" id="IPR004494">
    <property type="entry name" value="MauM_NapG"/>
</dbReference>
<feature type="domain" description="4Fe-4S ferredoxin-type" evidence="10">
    <location>
        <begin position="64"/>
        <end position="95"/>
    </location>
</feature>
<dbReference type="CDD" id="cd16373">
    <property type="entry name" value="DMSOR_beta_like"/>
    <property type="match status" value="1"/>
</dbReference>
<dbReference type="InterPro" id="IPR017900">
    <property type="entry name" value="4Fe4S_Fe_S_CS"/>
</dbReference>
<keyword evidence="9" id="KW-1133">Transmembrane helix</keyword>
<keyword evidence="2" id="KW-0004">4Fe-4S</keyword>
<evidence type="ECO:0000256" key="8">
    <source>
        <dbReference type="SAM" id="MobiDB-lite"/>
    </source>
</evidence>
<dbReference type="GO" id="GO:0016491">
    <property type="term" value="F:oxidoreductase activity"/>
    <property type="evidence" value="ECO:0007669"/>
    <property type="project" value="UniProtKB-KW"/>
</dbReference>
<feature type="transmembrane region" description="Helical" evidence="9">
    <location>
        <begin position="28"/>
        <end position="49"/>
    </location>
</feature>
<evidence type="ECO:0000313" key="11">
    <source>
        <dbReference type="EMBL" id="QKE27750.1"/>
    </source>
</evidence>
<evidence type="ECO:0000259" key="10">
    <source>
        <dbReference type="PROSITE" id="PS51379"/>
    </source>
</evidence>
<evidence type="ECO:0000256" key="4">
    <source>
        <dbReference type="ARBA" id="ARBA00022737"/>
    </source>
</evidence>
<evidence type="ECO:0000256" key="9">
    <source>
        <dbReference type="SAM" id="Phobius"/>
    </source>
</evidence>
<evidence type="ECO:0000256" key="2">
    <source>
        <dbReference type="ARBA" id="ARBA00022485"/>
    </source>
</evidence>
<dbReference type="InterPro" id="IPR017896">
    <property type="entry name" value="4Fe4S_Fe-S-bd"/>
</dbReference>
<feature type="compositionally biased region" description="Polar residues" evidence="8">
    <location>
        <begin position="267"/>
        <end position="276"/>
    </location>
</feature>
<dbReference type="Gene3D" id="3.30.70.20">
    <property type="match status" value="2"/>
</dbReference>
<keyword evidence="11" id="KW-0560">Oxidoreductase</keyword>
<keyword evidence="6" id="KW-0408">Iron</keyword>
<dbReference type="InterPro" id="IPR050294">
    <property type="entry name" value="RnfB_subfamily"/>
</dbReference>
<dbReference type="KEGG" id="paco:AACT_0542"/>
<dbReference type="NCBIfam" id="NF007012">
    <property type="entry name" value="PRK09476.1"/>
    <property type="match status" value="1"/>
</dbReference>
<dbReference type="NCBIfam" id="TIGR00397">
    <property type="entry name" value="mauM_napG"/>
    <property type="match status" value="1"/>
</dbReference>
<dbReference type="Proteomes" id="UP000503483">
    <property type="component" value="Chromosome"/>
</dbReference>
<gene>
    <name evidence="11" type="primary">napG</name>
    <name evidence="11" type="ORF">AACT_0542</name>
</gene>
<keyword evidence="9" id="KW-0472">Membrane</keyword>
<dbReference type="PANTHER" id="PTHR42859:SF10">
    <property type="entry name" value="DIMETHYLSULFOXIDE REDUCTASE CHAIN B"/>
    <property type="match status" value="1"/>
</dbReference>